<dbReference type="SMART" id="SM00283">
    <property type="entry name" value="MA"/>
    <property type="match status" value="1"/>
</dbReference>
<dbReference type="PROSITE" id="PS50885">
    <property type="entry name" value="HAMP"/>
    <property type="match status" value="1"/>
</dbReference>
<sequence>MNNVKIKTKIMIFSITMIFFIIFIGGAGYYYNLKSSESVKSMYKERLLPIQWLNDNRNQARGIDADIYYIILNNKNAEEQKNRFNDIQERLKKYDENWENYKQTDLEEFEAQTITIVEIEFKAYREGMNNVLKLAMEGNSQDAFEKYKVLNSKIEEFHKNLKALAEYNTEQAQEIDNQNNLDFTWSIRVFIGLVLISVIISVILAVVITKVIVKPLNKTVNYIKVLSQKDFTGIMPQNYLKRKDEIGELSNSLFLMQKDVGDLIRNIMEEAQDMSASSQELSATVEELTTTAENINEAINNITHDVQETSASAEEISASVQEVDSSVTILSNKAMEGSSNASESRMRAIEIQKKGKSSIEETRRIYEEKKKKGLKALKDGEVVKEIEVMANTIADISDQTNLLSLNAAIEAARAGEQGKGFAVVAEEVRHLAEQSSQAVTKIQDTITKVEAAFKNLADNNQEVLNFIVEDVDPKFEDMRITGDQYYKDSEFVTNMSQEIASMSEELTATINQVSEAIQTTADTAQKSSENAEMIKESIDETTRAIGQVMQTAQQQAELAEKLSDMINEFKI</sequence>
<evidence type="ECO:0000259" key="6">
    <source>
        <dbReference type="PROSITE" id="PS50111"/>
    </source>
</evidence>
<feature type="domain" description="Methyl-accepting transducer" evidence="6">
    <location>
        <begin position="284"/>
        <end position="535"/>
    </location>
</feature>
<dbReference type="GO" id="GO:0004888">
    <property type="term" value="F:transmembrane signaling receptor activity"/>
    <property type="evidence" value="ECO:0007669"/>
    <property type="project" value="InterPro"/>
</dbReference>
<feature type="coiled-coil region" evidence="4">
    <location>
        <begin position="278"/>
        <end position="305"/>
    </location>
</feature>
<dbReference type="PRINTS" id="PR00260">
    <property type="entry name" value="CHEMTRNSDUCR"/>
</dbReference>
<keyword evidence="1 3" id="KW-0807">Transducer</keyword>
<dbReference type="SUPFAM" id="SSF58104">
    <property type="entry name" value="Methyl-accepting chemotaxis protein (MCP) signaling domain"/>
    <property type="match status" value="1"/>
</dbReference>
<dbReference type="Gene3D" id="1.10.287.950">
    <property type="entry name" value="Methyl-accepting chemotaxis protein"/>
    <property type="match status" value="1"/>
</dbReference>
<dbReference type="STRING" id="29367.CLPUN_16690"/>
<organism evidence="8 9">
    <name type="scientific">Clostridium puniceum</name>
    <dbReference type="NCBI Taxonomy" id="29367"/>
    <lineage>
        <taxon>Bacteria</taxon>
        <taxon>Bacillati</taxon>
        <taxon>Bacillota</taxon>
        <taxon>Clostridia</taxon>
        <taxon>Eubacteriales</taxon>
        <taxon>Clostridiaceae</taxon>
        <taxon>Clostridium</taxon>
    </lineage>
</organism>
<evidence type="ECO:0000313" key="8">
    <source>
        <dbReference type="EMBL" id="OOM79299.1"/>
    </source>
</evidence>
<evidence type="ECO:0000313" key="9">
    <source>
        <dbReference type="Proteomes" id="UP000190890"/>
    </source>
</evidence>
<dbReference type="Proteomes" id="UP000190890">
    <property type="component" value="Unassembled WGS sequence"/>
</dbReference>
<evidence type="ECO:0000256" key="2">
    <source>
        <dbReference type="ARBA" id="ARBA00029447"/>
    </source>
</evidence>
<dbReference type="PANTHER" id="PTHR32089:SF112">
    <property type="entry name" value="LYSOZYME-LIKE PROTEIN-RELATED"/>
    <property type="match status" value="1"/>
</dbReference>
<dbReference type="Pfam" id="PF00015">
    <property type="entry name" value="MCPsignal"/>
    <property type="match status" value="1"/>
</dbReference>
<dbReference type="InterPro" id="IPR024478">
    <property type="entry name" value="HlyB_4HB_MCP"/>
</dbReference>
<keyword evidence="4" id="KW-0175">Coiled coil</keyword>
<dbReference type="InterPro" id="IPR003660">
    <property type="entry name" value="HAMP_dom"/>
</dbReference>
<dbReference type="AlphaFoldDB" id="A0A1S8TNU2"/>
<gene>
    <name evidence="8" type="primary">yoaH_4</name>
    <name evidence="8" type="ORF">CLPUN_16690</name>
</gene>
<evidence type="ECO:0000256" key="5">
    <source>
        <dbReference type="SAM" id="Phobius"/>
    </source>
</evidence>
<feature type="coiled-coil region" evidence="4">
    <location>
        <begin position="77"/>
        <end position="104"/>
    </location>
</feature>
<dbReference type="RefSeq" id="WP_077846842.1">
    <property type="nucleotide sequence ID" value="NZ_LZZM01000105.1"/>
</dbReference>
<evidence type="ECO:0000259" key="7">
    <source>
        <dbReference type="PROSITE" id="PS50885"/>
    </source>
</evidence>
<proteinExistence type="inferred from homology"/>
<feature type="transmembrane region" description="Helical" evidence="5">
    <location>
        <begin position="185"/>
        <end position="208"/>
    </location>
</feature>
<dbReference type="PANTHER" id="PTHR32089">
    <property type="entry name" value="METHYL-ACCEPTING CHEMOTAXIS PROTEIN MCPB"/>
    <property type="match status" value="1"/>
</dbReference>
<evidence type="ECO:0000256" key="1">
    <source>
        <dbReference type="ARBA" id="ARBA00023224"/>
    </source>
</evidence>
<comment type="caution">
    <text evidence="8">The sequence shown here is derived from an EMBL/GenBank/DDBJ whole genome shotgun (WGS) entry which is preliminary data.</text>
</comment>
<dbReference type="GO" id="GO:0007165">
    <property type="term" value="P:signal transduction"/>
    <property type="evidence" value="ECO:0007669"/>
    <property type="project" value="UniProtKB-KW"/>
</dbReference>
<keyword evidence="5" id="KW-0472">Membrane</keyword>
<accession>A0A1S8TNU2</accession>
<evidence type="ECO:0000256" key="3">
    <source>
        <dbReference type="PROSITE-ProRule" id="PRU00284"/>
    </source>
</evidence>
<dbReference type="EMBL" id="LZZM01000105">
    <property type="protein sequence ID" value="OOM79299.1"/>
    <property type="molecule type" value="Genomic_DNA"/>
</dbReference>
<dbReference type="PROSITE" id="PS50111">
    <property type="entry name" value="CHEMOTAXIS_TRANSDUC_2"/>
    <property type="match status" value="1"/>
</dbReference>
<reference evidence="8 9" key="1">
    <citation type="submission" date="2016-05" db="EMBL/GenBank/DDBJ databases">
        <title>Microbial solvent formation.</title>
        <authorList>
            <person name="Poehlein A."/>
            <person name="Montoya Solano J.D."/>
            <person name="Flitsch S."/>
            <person name="Krabben P."/>
            <person name="Duerre P."/>
            <person name="Daniel R."/>
        </authorList>
    </citation>
    <scope>NUCLEOTIDE SEQUENCE [LARGE SCALE GENOMIC DNA]</scope>
    <source>
        <strain evidence="8 9">DSM 2619</strain>
    </source>
</reference>
<dbReference type="GO" id="GO:0006935">
    <property type="term" value="P:chemotaxis"/>
    <property type="evidence" value="ECO:0007669"/>
    <property type="project" value="InterPro"/>
</dbReference>
<keyword evidence="9" id="KW-1185">Reference proteome</keyword>
<feature type="transmembrane region" description="Helical" evidence="5">
    <location>
        <begin position="12"/>
        <end position="31"/>
    </location>
</feature>
<dbReference type="Gene3D" id="1.10.8.500">
    <property type="entry name" value="HAMP domain in histidine kinase"/>
    <property type="match status" value="1"/>
</dbReference>
<dbReference type="InterPro" id="IPR004089">
    <property type="entry name" value="MCPsignal_dom"/>
</dbReference>
<keyword evidence="5" id="KW-1133">Transmembrane helix</keyword>
<name>A0A1S8TNU2_9CLOT</name>
<dbReference type="Pfam" id="PF12729">
    <property type="entry name" value="4HB_MCP_1"/>
    <property type="match status" value="1"/>
</dbReference>
<keyword evidence="5" id="KW-0812">Transmembrane</keyword>
<evidence type="ECO:0000256" key="4">
    <source>
        <dbReference type="SAM" id="Coils"/>
    </source>
</evidence>
<protein>
    <submittedName>
        <fullName evidence="8">Putative methyl-accepting chemotaxis protein YoaH</fullName>
    </submittedName>
</protein>
<dbReference type="InterPro" id="IPR004090">
    <property type="entry name" value="Chemotax_Me-accpt_rcpt"/>
</dbReference>
<comment type="similarity">
    <text evidence="2">Belongs to the methyl-accepting chemotaxis (MCP) protein family.</text>
</comment>
<feature type="domain" description="HAMP" evidence="7">
    <location>
        <begin position="210"/>
        <end position="265"/>
    </location>
</feature>
<dbReference type="GO" id="GO:0016020">
    <property type="term" value="C:membrane"/>
    <property type="evidence" value="ECO:0007669"/>
    <property type="project" value="InterPro"/>
</dbReference>
<dbReference type="OrthoDB" id="1887545at2"/>